<dbReference type="Proteomes" id="UP000004956">
    <property type="component" value="Unassembled WGS sequence"/>
</dbReference>
<proteinExistence type="predicted"/>
<gene>
    <name evidence="1" type="ORF">HMPREF9440_01109</name>
</gene>
<accession>H3KEE5</accession>
<sequence>MTEINQKDALYGRFQPSQWPTHIPQSVEIQRNRAHRAAKRSLLFTILDVR</sequence>
<evidence type="ECO:0000313" key="1">
    <source>
        <dbReference type="EMBL" id="EHY31499.1"/>
    </source>
</evidence>
<name>H3KEE5_9BURK</name>
<protein>
    <submittedName>
        <fullName evidence="1">Uncharacterized protein</fullName>
    </submittedName>
</protein>
<reference evidence="1 2" key="1">
    <citation type="submission" date="2011-11" db="EMBL/GenBank/DDBJ databases">
        <authorList>
            <person name="Weinstock G."/>
            <person name="Sodergren E."/>
            <person name="Clifton S."/>
            <person name="Fulton L."/>
            <person name="Fulton B."/>
            <person name="Courtney L."/>
            <person name="Fronick C."/>
            <person name="Harrison M."/>
            <person name="Strong C."/>
            <person name="Farmer C."/>
            <person name="Delahaunty K."/>
            <person name="Markovic C."/>
            <person name="Hall O."/>
            <person name="Minx P."/>
            <person name="Tomlinson C."/>
            <person name="Mitreva M."/>
            <person name="Hou S."/>
            <person name="Chen J."/>
            <person name="Wollam A."/>
            <person name="Pepin K.H."/>
            <person name="Johnson M."/>
            <person name="Bhonagiri V."/>
            <person name="Zhang X."/>
            <person name="Suruliraj S."/>
            <person name="Warren W."/>
            <person name="Chinwalla A."/>
            <person name="Mardis E.R."/>
            <person name="Wilson R.K."/>
        </authorList>
    </citation>
    <scope>NUCLEOTIDE SEQUENCE [LARGE SCALE GENOMIC DNA]</scope>
    <source>
        <strain evidence="1 2">YIT 11816</strain>
    </source>
</reference>
<keyword evidence="2" id="KW-1185">Reference proteome</keyword>
<organism evidence="1 2">
    <name type="scientific">Sutterella parvirubra YIT 11816</name>
    <dbReference type="NCBI Taxonomy" id="762967"/>
    <lineage>
        <taxon>Bacteria</taxon>
        <taxon>Pseudomonadati</taxon>
        <taxon>Pseudomonadota</taxon>
        <taxon>Betaproteobacteria</taxon>
        <taxon>Burkholderiales</taxon>
        <taxon>Sutterellaceae</taxon>
        <taxon>Sutterella</taxon>
    </lineage>
</organism>
<dbReference type="EMBL" id="AFBQ01000153">
    <property type="protein sequence ID" value="EHY31499.1"/>
    <property type="molecule type" value="Genomic_DNA"/>
</dbReference>
<comment type="caution">
    <text evidence="1">The sequence shown here is derived from an EMBL/GenBank/DDBJ whole genome shotgun (WGS) entry which is preliminary data.</text>
</comment>
<dbReference type="STRING" id="762967.HMPREF9440_01109"/>
<evidence type="ECO:0000313" key="2">
    <source>
        <dbReference type="Proteomes" id="UP000004956"/>
    </source>
</evidence>
<dbReference type="AlphaFoldDB" id="H3KEE5"/>
<dbReference type="HOGENOM" id="CLU_3123497_0_0_4"/>